<comment type="catalytic activity">
    <reaction evidence="14">
        <text>L-seryl-[protein] + ATP = O-phospho-L-seryl-[protein] + ADP + H(+)</text>
        <dbReference type="Rhea" id="RHEA:17989"/>
        <dbReference type="Rhea" id="RHEA-COMP:9863"/>
        <dbReference type="Rhea" id="RHEA-COMP:11604"/>
        <dbReference type="ChEBI" id="CHEBI:15378"/>
        <dbReference type="ChEBI" id="CHEBI:29999"/>
        <dbReference type="ChEBI" id="CHEBI:30616"/>
        <dbReference type="ChEBI" id="CHEBI:83421"/>
        <dbReference type="ChEBI" id="CHEBI:456216"/>
        <dbReference type="EC" id="2.7.11.1"/>
    </reaction>
</comment>
<dbReference type="EMBL" id="JOWA01000086">
    <property type="protein sequence ID" value="KEZ45153.1"/>
    <property type="molecule type" value="Genomic_DNA"/>
</dbReference>
<dbReference type="Pfam" id="PF00069">
    <property type="entry name" value="Pkinase"/>
    <property type="match status" value="2"/>
</dbReference>
<dbReference type="GO" id="GO:0004674">
    <property type="term" value="F:protein serine/threonine kinase activity"/>
    <property type="evidence" value="ECO:0007669"/>
    <property type="project" value="UniProtKB-KW"/>
</dbReference>
<dbReference type="InterPro" id="IPR000719">
    <property type="entry name" value="Prot_kinase_dom"/>
</dbReference>
<protein>
    <recommendedName>
        <fullName evidence="5">EKC/KEOPS complex subunit BUD32</fullName>
        <ecNumber evidence="3">2.7.11.1</ecNumber>
    </recommendedName>
    <alternativeName>
        <fullName evidence="11 12">Atypical Serine/threonine protein kinase BUD32</fullName>
    </alternativeName>
    <alternativeName>
        <fullName evidence="4">EKC/KEOPS complex subunit bud32</fullName>
    </alternativeName>
</protein>
<evidence type="ECO:0000313" key="17">
    <source>
        <dbReference type="EMBL" id="KEZ45153.1"/>
    </source>
</evidence>
<keyword evidence="6" id="KW-0723">Serine/threonine-protein kinase</keyword>
<dbReference type="KEGG" id="sapo:SAPIO_CDS2600"/>
<evidence type="ECO:0000313" key="18">
    <source>
        <dbReference type="Proteomes" id="UP000028545"/>
    </source>
</evidence>
<keyword evidence="10 15" id="KW-0067">ATP-binding</keyword>
<evidence type="ECO:0000256" key="6">
    <source>
        <dbReference type="ARBA" id="ARBA00022527"/>
    </source>
</evidence>
<proteinExistence type="predicted"/>
<evidence type="ECO:0000256" key="9">
    <source>
        <dbReference type="ARBA" id="ARBA00022777"/>
    </source>
</evidence>
<dbReference type="Gene3D" id="1.10.510.10">
    <property type="entry name" value="Transferase(Phosphotransferase) domain 1"/>
    <property type="match status" value="2"/>
</dbReference>
<evidence type="ECO:0000256" key="2">
    <source>
        <dbReference type="ARBA" id="ARBA00011534"/>
    </source>
</evidence>
<evidence type="ECO:0000256" key="4">
    <source>
        <dbReference type="ARBA" id="ARBA00013948"/>
    </source>
</evidence>
<evidence type="ECO:0000256" key="12">
    <source>
        <dbReference type="ARBA" id="ARBA00033194"/>
    </source>
</evidence>
<dbReference type="InterPro" id="IPR017441">
    <property type="entry name" value="Protein_kinase_ATP_BS"/>
</dbReference>
<dbReference type="PROSITE" id="PS00107">
    <property type="entry name" value="PROTEIN_KINASE_ATP"/>
    <property type="match status" value="1"/>
</dbReference>
<keyword evidence="8 15" id="KW-0547">Nucleotide-binding</keyword>
<comment type="function">
    <text evidence="1">Component of the EKC/KEOPS complex that is required for the formation of a threonylcarbamoyl group on adenosine at position 37 (t(6)A37) in tRNAs that read codons beginning with adenine. The complex is probably involved in the transfer of the threonylcarbamoyl moiety of threonylcarbamoyl-AMP (TC-AMP) to the N6 group of A37. BUD32 has ATPase activity in the context of the EKC/KEOPS complex and likely plays a supporting role to the catalytic subunit KAE1. The EKC/KEOPS complex also promotes both telomere uncapping and telomere elongation. The complex is required for efficient recruitment of transcriptional coactivators.</text>
</comment>
<comment type="caution">
    <text evidence="17">The sequence shown here is derived from an EMBL/GenBank/DDBJ whole genome shotgun (WGS) entry which is preliminary data.</text>
</comment>
<sequence>MSLHPVDQDSDNESYHSLRFLYPNFEAEDPEHYHPGGFHPVHLGDTYYGGRYRIVHKLGAGGFSTVWLARDECDRKWVALKFVAAKHSSSISDKSLRVLSSQVAVSNRARGPATFMSELGRFTFEGPNGRHLCLVLPVFGPSASELSTLFSCRLKPWLARKVGYQAAKALADLHAQGICHGDVTTGNILFTLQGFDHLNEAGVYRLFGPPVTQQLELESGEPTGPEAPRYLVKALDFLSLDFNFISSNTILVDFDQSFPISSPPKKMLGTPAEFLAPEVAVGLPPSPASDVWALGCFLFRLRGGLSPFSAFEVDCPVELVRIVEQTLGDRPAEWGDTLWDDFGYPTKNPRKGRHVAKLDEKRSLRDLVYKIWDDQPEGNVVNTGVPGCQKRLYISEDNEPFPPCFGNMIWKPTAVKVDNVYIYGFDDESDAMLDAMPKIAEHEAALLYDLLSKIFVYDAKQRPTAKEILDHSWFHSTTSPRTTPT</sequence>
<dbReference type="SUPFAM" id="SSF56112">
    <property type="entry name" value="Protein kinase-like (PK-like)"/>
    <property type="match status" value="1"/>
</dbReference>
<gene>
    <name evidence="17" type="ORF">SAPIO_CDS2600</name>
</gene>
<dbReference type="SMART" id="SM00220">
    <property type="entry name" value="S_TKc"/>
    <property type="match status" value="1"/>
</dbReference>
<evidence type="ECO:0000256" key="11">
    <source>
        <dbReference type="ARBA" id="ARBA00030980"/>
    </source>
</evidence>
<evidence type="ECO:0000256" key="7">
    <source>
        <dbReference type="ARBA" id="ARBA00022679"/>
    </source>
</evidence>
<dbReference type="InterPro" id="IPR008266">
    <property type="entry name" value="Tyr_kinase_AS"/>
</dbReference>
<dbReference type="PROSITE" id="PS00109">
    <property type="entry name" value="PROTEIN_KINASE_TYR"/>
    <property type="match status" value="1"/>
</dbReference>
<dbReference type="RefSeq" id="XP_016644952.1">
    <property type="nucleotide sequence ID" value="XM_016785576.1"/>
</dbReference>
<organism evidence="17 18">
    <name type="scientific">Pseudallescheria apiosperma</name>
    <name type="common">Scedosporium apiospermum</name>
    <dbReference type="NCBI Taxonomy" id="563466"/>
    <lineage>
        <taxon>Eukaryota</taxon>
        <taxon>Fungi</taxon>
        <taxon>Dikarya</taxon>
        <taxon>Ascomycota</taxon>
        <taxon>Pezizomycotina</taxon>
        <taxon>Sordariomycetes</taxon>
        <taxon>Hypocreomycetidae</taxon>
        <taxon>Microascales</taxon>
        <taxon>Microascaceae</taxon>
        <taxon>Scedosporium</taxon>
    </lineage>
</organism>
<evidence type="ECO:0000256" key="13">
    <source>
        <dbReference type="ARBA" id="ARBA00047899"/>
    </source>
</evidence>
<evidence type="ECO:0000256" key="10">
    <source>
        <dbReference type="ARBA" id="ARBA00022840"/>
    </source>
</evidence>
<reference evidence="17 18" key="1">
    <citation type="journal article" date="2014" name="Genome Announc.">
        <title>Draft genome sequence of the pathogenic fungus Scedosporium apiospermum.</title>
        <authorList>
            <person name="Vandeputte P."/>
            <person name="Ghamrawi S."/>
            <person name="Rechenmann M."/>
            <person name="Iltis A."/>
            <person name="Giraud S."/>
            <person name="Fleury M."/>
            <person name="Thornton C."/>
            <person name="Delhaes L."/>
            <person name="Meyer W."/>
            <person name="Papon N."/>
            <person name="Bouchara J.P."/>
        </authorList>
    </citation>
    <scope>NUCLEOTIDE SEQUENCE [LARGE SCALE GENOMIC DNA]</scope>
    <source>
        <strain evidence="17 18">IHEM 14462</strain>
    </source>
</reference>
<dbReference type="InterPro" id="IPR011009">
    <property type="entry name" value="Kinase-like_dom_sf"/>
</dbReference>
<dbReference type="GO" id="GO:0005524">
    <property type="term" value="F:ATP binding"/>
    <property type="evidence" value="ECO:0007669"/>
    <property type="project" value="UniProtKB-UniRule"/>
</dbReference>
<keyword evidence="7" id="KW-0808">Transferase</keyword>
<evidence type="ECO:0000256" key="1">
    <source>
        <dbReference type="ARBA" id="ARBA00003747"/>
    </source>
</evidence>
<evidence type="ECO:0000256" key="8">
    <source>
        <dbReference type="ARBA" id="ARBA00022741"/>
    </source>
</evidence>
<evidence type="ECO:0000256" key="14">
    <source>
        <dbReference type="ARBA" id="ARBA00048679"/>
    </source>
</evidence>
<name>A0A084GCU1_PSEDA</name>
<comment type="catalytic activity">
    <reaction evidence="13">
        <text>L-threonyl-[protein] + ATP = O-phospho-L-threonyl-[protein] + ADP + H(+)</text>
        <dbReference type="Rhea" id="RHEA:46608"/>
        <dbReference type="Rhea" id="RHEA-COMP:11060"/>
        <dbReference type="Rhea" id="RHEA-COMP:11605"/>
        <dbReference type="ChEBI" id="CHEBI:15378"/>
        <dbReference type="ChEBI" id="CHEBI:30013"/>
        <dbReference type="ChEBI" id="CHEBI:30616"/>
        <dbReference type="ChEBI" id="CHEBI:61977"/>
        <dbReference type="ChEBI" id="CHEBI:456216"/>
        <dbReference type="EC" id="2.7.11.1"/>
    </reaction>
</comment>
<dbReference type="EC" id="2.7.11.1" evidence="3"/>
<dbReference type="VEuPathDB" id="FungiDB:SAPIO_CDS2600"/>
<accession>A0A084GCU1</accession>
<feature type="domain" description="Protein kinase" evidence="16">
    <location>
        <begin position="52"/>
        <end position="474"/>
    </location>
</feature>
<feature type="binding site" evidence="15">
    <location>
        <position position="86"/>
    </location>
    <ligand>
        <name>ATP</name>
        <dbReference type="ChEBI" id="CHEBI:30616"/>
    </ligand>
</feature>
<dbReference type="InterPro" id="IPR051175">
    <property type="entry name" value="CLK_kinases"/>
</dbReference>
<dbReference type="Gene3D" id="3.30.200.20">
    <property type="entry name" value="Phosphorylase Kinase, domain 1"/>
    <property type="match status" value="1"/>
</dbReference>
<evidence type="ECO:0000259" key="16">
    <source>
        <dbReference type="PROSITE" id="PS50011"/>
    </source>
</evidence>
<dbReference type="AlphaFoldDB" id="A0A084GCU1"/>
<keyword evidence="9" id="KW-0418">Kinase</keyword>
<dbReference type="GO" id="GO:0005634">
    <property type="term" value="C:nucleus"/>
    <property type="evidence" value="ECO:0007669"/>
    <property type="project" value="TreeGrafter"/>
</dbReference>
<dbReference type="HOGENOM" id="CLU_000288_81_2_1"/>
<dbReference type="GeneID" id="27721672"/>
<dbReference type="Proteomes" id="UP000028545">
    <property type="component" value="Unassembled WGS sequence"/>
</dbReference>
<evidence type="ECO:0000256" key="15">
    <source>
        <dbReference type="PROSITE-ProRule" id="PRU10141"/>
    </source>
</evidence>
<comment type="subunit">
    <text evidence="2">Component of the EKC/KEOPS complex composed of at least BUD32, CGI121, GON7, KAE1 and PCC1; the whole complex dimerizes.</text>
</comment>
<dbReference type="OMA" id="CCIFRLR"/>
<dbReference type="PANTHER" id="PTHR45646:SF11">
    <property type="entry name" value="SERINE_THREONINE-PROTEIN KINASE DOA"/>
    <property type="match status" value="1"/>
</dbReference>
<keyword evidence="18" id="KW-1185">Reference proteome</keyword>
<dbReference type="GO" id="GO:0043484">
    <property type="term" value="P:regulation of RNA splicing"/>
    <property type="evidence" value="ECO:0007669"/>
    <property type="project" value="TreeGrafter"/>
</dbReference>
<evidence type="ECO:0000256" key="3">
    <source>
        <dbReference type="ARBA" id="ARBA00012513"/>
    </source>
</evidence>
<evidence type="ECO:0000256" key="5">
    <source>
        <dbReference type="ARBA" id="ARBA00019973"/>
    </source>
</evidence>
<dbReference type="PROSITE" id="PS50011">
    <property type="entry name" value="PROTEIN_KINASE_DOM"/>
    <property type="match status" value="1"/>
</dbReference>
<dbReference type="OrthoDB" id="5979581at2759"/>
<dbReference type="PANTHER" id="PTHR45646">
    <property type="entry name" value="SERINE/THREONINE-PROTEIN KINASE DOA-RELATED"/>
    <property type="match status" value="1"/>
</dbReference>